<dbReference type="EMBL" id="QPGA01000004">
    <property type="protein sequence ID" value="RDE51770.1"/>
    <property type="molecule type" value="Genomic_DNA"/>
</dbReference>
<reference evidence="2 3" key="1">
    <citation type="submission" date="2018-05" db="EMBL/GenBank/DDBJ databases">
        <title>Integrated omic analyses show evidence that a Ca. Accumulibacter phosphatis strain performs denitrification under micro-aerobic conditions.</title>
        <authorList>
            <person name="Camejo P.Y."/>
            <person name="Katherine M.D."/>
            <person name="Daniel N.R."/>
        </authorList>
    </citation>
    <scope>NUCLEOTIDE SEQUENCE [LARGE SCALE GENOMIC DNA]</scope>
    <source>
        <strain evidence="2">UW-LDO-IC</strain>
    </source>
</reference>
<dbReference type="Pfam" id="PF04965">
    <property type="entry name" value="GPW_gp25"/>
    <property type="match status" value="1"/>
</dbReference>
<dbReference type="InterPro" id="IPR007048">
    <property type="entry name" value="IraD/Gp25-like"/>
</dbReference>
<sequence>MSTSQLPRPLIGWPLFALPDEHGRLDWPDLEASVRQGIRVILSTRPGEQLMRPEFGAGLDRLLHAPNNLATRRQIRDWVMDSLGRWERRILLDRVEVFEVPDKPADLRVEIAYRLARSGTPGALAVTVRLEEG</sequence>
<name>A0A369XQW0_9PROT</name>
<accession>A0A369XQW0</accession>
<gene>
    <name evidence="2" type="ORF">DVS81_03855</name>
</gene>
<feature type="domain" description="IraD/Gp25-like" evidence="1">
    <location>
        <begin position="29"/>
        <end position="117"/>
    </location>
</feature>
<comment type="caution">
    <text evidence="2">The sequence shown here is derived from an EMBL/GenBank/DDBJ whole genome shotgun (WGS) entry which is preliminary data.</text>
</comment>
<dbReference type="AlphaFoldDB" id="A0A369XQW0"/>
<dbReference type="Gene3D" id="3.10.450.40">
    <property type="match status" value="1"/>
</dbReference>
<proteinExistence type="predicted"/>
<evidence type="ECO:0000313" key="3">
    <source>
        <dbReference type="Proteomes" id="UP000253831"/>
    </source>
</evidence>
<evidence type="ECO:0000313" key="2">
    <source>
        <dbReference type="EMBL" id="RDE51770.1"/>
    </source>
</evidence>
<dbReference type="SUPFAM" id="SSF160719">
    <property type="entry name" value="gpW/gp25-like"/>
    <property type="match status" value="1"/>
</dbReference>
<evidence type="ECO:0000259" key="1">
    <source>
        <dbReference type="Pfam" id="PF04965"/>
    </source>
</evidence>
<protein>
    <submittedName>
        <fullName evidence="2">Baseplate assembly protein</fullName>
    </submittedName>
</protein>
<organism evidence="2 3">
    <name type="scientific">Candidatus Accumulibacter meliphilus</name>
    <dbReference type="NCBI Taxonomy" id="2211374"/>
    <lineage>
        <taxon>Bacteria</taxon>
        <taxon>Pseudomonadati</taxon>
        <taxon>Pseudomonadota</taxon>
        <taxon>Betaproteobacteria</taxon>
        <taxon>Candidatus Accumulibacter</taxon>
    </lineage>
</organism>
<dbReference type="Proteomes" id="UP000253831">
    <property type="component" value="Unassembled WGS sequence"/>
</dbReference>